<dbReference type="eggNOG" id="ENOG5033CV6">
    <property type="taxonomic scope" value="Bacteria"/>
</dbReference>
<name>J7J4R1_DESMD</name>
<dbReference type="EMBL" id="CP003629">
    <property type="protein sequence ID" value="AFQ46268.1"/>
    <property type="molecule type" value="Genomic_DNA"/>
</dbReference>
<sequence length="65" mass="7374">MARTKSKTPEAVEVKQTEGVLYLKATRPLTVREHEELSQKLRYEMEKTGLTIVLVPFSLDPAEGE</sequence>
<accession>J7J4R1</accession>
<gene>
    <name evidence="1" type="ordered locus">Desmer_4462</name>
</gene>
<dbReference type="HOGENOM" id="CLU_2930893_0_0_9"/>
<proteinExistence type="predicted"/>
<dbReference type="KEGG" id="dmi:Desmer_4462"/>
<reference evidence="2" key="2">
    <citation type="submission" date="2012-08" db="EMBL/GenBank/DDBJ databases">
        <title>Finished genome of Desulfosporosinus meridiei DSM 13257.</title>
        <authorList>
            <person name="Huntemann M."/>
            <person name="Wei C.-L."/>
            <person name="Han J."/>
            <person name="Detter J.C."/>
            <person name="Han C."/>
            <person name="Davenport K."/>
            <person name="Daligault H."/>
            <person name="Erkkila T."/>
            <person name="Gu W."/>
            <person name="Munk A.C.C."/>
            <person name="Teshima H."/>
            <person name="Xu Y."/>
            <person name="Chain P."/>
            <person name="Tapia R."/>
            <person name="Chen A."/>
            <person name="Krypides N."/>
            <person name="Mavromatis K."/>
            <person name="Markowitz V."/>
            <person name="Szeto E."/>
            <person name="Ivanova N."/>
            <person name="Mikhailova N."/>
            <person name="Ovchinnikova G."/>
            <person name="Pagani I."/>
            <person name="Pati A."/>
            <person name="Goodwin L."/>
            <person name="Peters L."/>
            <person name="Pitluck S."/>
            <person name="Woyke T."/>
            <person name="Pester M."/>
            <person name="Spring S."/>
            <person name="Ollivier B."/>
            <person name="Rattei T."/>
            <person name="Klenk H.-P."/>
            <person name="Wagner M."/>
            <person name="Loy A."/>
        </authorList>
    </citation>
    <scope>NUCLEOTIDE SEQUENCE [LARGE SCALE GENOMIC DNA]</scope>
    <source>
        <strain evidence="2">ATCC BAA-275 / DSM 13257 / NCIMB 13706 / S10</strain>
    </source>
</reference>
<reference evidence="1 2" key="1">
    <citation type="journal article" date="2012" name="J. Bacteriol.">
        <title>Complete genome sequences of Desulfosporosinus orientis DSM765T, Desulfosporosinus youngiae DSM17734T, Desulfosporosinus meridiei DSM13257T, and Desulfosporosinus acidiphilus DSM22704T.</title>
        <authorList>
            <person name="Pester M."/>
            <person name="Brambilla E."/>
            <person name="Alazard D."/>
            <person name="Rattei T."/>
            <person name="Weinmaier T."/>
            <person name="Han J."/>
            <person name="Lucas S."/>
            <person name="Lapidus A."/>
            <person name="Cheng J.F."/>
            <person name="Goodwin L."/>
            <person name="Pitluck S."/>
            <person name="Peters L."/>
            <person name="Ovchinnikova G."/>
            <person name="Teshima H."/>
            <person name="Detter J.C."/>
            <person name="Han C.S."/>
            <person name="Tapia R."/>
            <person name="Land M.L."/>
            <person name="Hauser L."/>
            <person name="Kyrpides N.C."/>
            <person name="Ivanova N.N."/>
            <person name="Pagani I."/>
            <person name="Huntmann M."/>
            <person name="Wei C.L."/>
            <person name="Davenport K.W."/>
            <person name="Daligault H."/>
            <person name="Chain P.S."/>
            <person name="Chen A."/>
            <person name="Mavromatis K."/>
            <person name="Markowitz V."/>
            <person name="Szeto E."/>
            <person name="Mikhailova N."/>
            <person name="Pati A."/>
            <person name="Wagner M."/>
            <person name="Woyke T."/>
            <person name="Ollivier B."/>
            <person name="Klenk H.P."/>
            <person name="Spring S."/>
            <person name="Loy A."/>
        </authorList>
    </citation>
    <scope>NUCLEOTIDE SEQUENCE [LARGE SCALE GENOMIC DNA]</scope>
    <source>
        <strain evidence="2">ATCC BAA-275 / DSM 13257 / NCIMB 13706 / S10</strain>
    </source>
</reference>
<dbReference type="RefSeq" id="WP_014905174.1">
    <property type="nucleotide sequence ID" value="NC_018515.1"/>
</dbReference>
<evidence type="ECO:0000313" key="1">
    <source>
        <dbReference type="EMBL" id="AFQ46268.1"/>
    </source>
</evidence>
<keyword evidence="2" id="KW-1185">Reference proteome</keyword>
<dbReference type="OrthoDB" id="2088088at2"/>
<evidence type="ECO:0000313" key="2">
    <source>
        <dbReference type="Proteomes" id="UP000005262"/>
    </source>
</evidence>
<dbReference type="AlphaFoldDB" id="J7J4R1"/>
<dbReference type="Proteomes" id="UP000005262">
    <property type="component" value="Chromosome"/>
</dbReference>
<protein>
    <submittedName>
        <fullName evidence="1">Uncharacterized protein</fullName>
    </submittedName>
</protein>
<organism evidence="1 2">
    <name type="scientific">Desulfosporosinus meridiei (strain ATCC BAA-275 / DSM 13257 / KCTC 12902 / NCIMB 13706 / S10)</name>
    <dbReference type="NCBI Taxonomy" id="768704"/>
    <lineage>
        <taxon>Bacteria</taxon>
        <taxon>Bacillati</taxon>
        <taxon>Bacillota</taxon>
        <taxon>Clostridia</taxon>
        <taxon>Eubacteriales</taxon>
        <taxon>Desulfitobacteriaceae</taxon>
        <taxon>Desulfosporosinus</taxon>
    </lineage>
</organism>
<dbReference type="STRING" id="768704.Desmer_4462"/>